<evidence type="ECO:0000313" key="1">
    <source>
        <dbReference type="EMBL" id="AVQ19467.1"/>
    </source>
</evidence>
<keyword evidence="2" id="KW-1185">Reference proteome</keyword>
<name>A0ABM6TYJ1_FUSMR</name>
<dbReference type="GeneID" id="62763932"/>
<reference evidence="2" key="1">
    <citation type="journal article" date="2018" name="MSphere">
        <title>Fusobacterium Genomics Using MinION and Illumina Sequencing Enables Genome Completion and Correction.</title>
        <authorList>
            <person name="Todd S.M."/>
            <person name="Settlage R.E."/>
            <person name="Lahmers K.K."/>
            <person name="Slade D.J."/>
        </authorList>
    </citation>
    <scope>NUCLEOTIDE SEQUENCE [LARGE SCALE GENOMIC DNA]</scope>
    <source>
        <strain evidence="2">ATCC 9817</strain>
    </source>
</reference>
<sequence>MLKFYSGEFLVKRIYFDTILEDFKLFIFSIKAEIFYGESKDEKQKKLNNMLKSFYSKIKNEKEIYSFYVDNFSKKIYLLGSKECSIDKEKYKEYINKVEEIDEKGILDIKDITLFNLFVRYIPYEEYRYYFPKDSINFKTINDLIFHIKTERDGDVLRCLELKLARYGNRDRNEIWLNQVTFTKIDKVNKKEKYKNSIKMEYNHHTNLIIPSDKESGQNIYVRYSGKKENVIDFIPLKRFTERTRARYFTFFMKSVEEKLEKYFEVEFSTLESYEQFKFRRGAGTHFTNSVFGKSKGVINIYQTKDVKKSGEVVVSCKLGAERVKKELEEIFKEKMIEKNIKIKIKGEVGNKNRLRNEDWNIFILNDATGKMLEIDTYGEIKKKGNIISQGIGEEKIENSGLKTVCKKLFEEIFIKEQIKRRSIKNLLINYKDFVGVKVWEYSTKWEEKSKKTIRVLKKIEILEDGKFISEKSNMEDGKDIIKEFIDIAESFDNMGEAMLKKYNEGSTIDRLKGELKLIEIKGNKILIEDTSLRLYYDFNKFVELKSEKLVNRKKGEDGTLKYMMNPWFDKERQYYYSYYFGSLEEENFIFSPNIKKLISTRKISEEEYKLYGDSLGFKYLTSGSKIIAYPIFFKILKEL</sequence>
<dbReference type="RefSeq" id="WP_005887448.1">
    <property type="nucleotide sequence ID" value="NZ_CP028102.1"/>
</dbReference>
<evidence type="ECO:0000313" key="2">
    <source>
        <dbReference type="Proteomes" id="UP000240258"/>
    </source>
</evidence>
<organism evidence="1 2">
    <name type="scientific">Fusobacterium mortiferum ATCC 9817</name>
    <dbReference type="NCBI Taxonomy" id="469616"/>
    <lineage>
        <taxon>Bacteria</taxon>
        <taxon>Fusobacteriati</taxon>
        <taxon>Fusobacteriota</taxon>
        <taxon>Fusobacteriia</taxon>
        <taxon>Fusobacteriales</taxon>
        <taxon>Fusobacteriaceae</taxon>
        <taxon>Fusobacterium</taxon>
    </lineage>
</organism>
<dbReference type="Proteomes" id="UP000240258">
    <property type="component" value="Chromosome"/>
</dbReference>
<protein>
    <submittedName>
        <fullName evidence="1">Uncharacterized protein</fullName>
    </submittedName>
</protein>
<accession>A0ABM6TYJ1</accession>
<proteinExistence type="predicted"/>
<gene>
    <name evidence="1" type="ORF">C4N19_10340</name>
</gene>
<dbReference type="EMBL" id="CP028102">
    <property type="protein sequence ID" value="AVQ19467.1"/>
    <property type="molecule type" value="Genomic_DNA"/>
</dbReference>